<sequence length="96" mass="10885">MGEQARGRQQLGCSSHAAVRSGRCSPEHRRNVDSDCRSRISGYREREEDERNPSPWFSVCGEQQDRAGHGRHWRRSRELMASSVQAMEGEIGGGRE</sequence>
<accession>A0AAQ3UWJ3</accession>
<organism evidence="2 3">
    <name type="scientific">Paspalum notatum var. saurae</name>
    <dbReference type="NCBI Taxonomy" id="547442"/>
    <lineage>
        <taxon>Eukaryota</taxon>
        <taxon>Viridiplantae</taxon>
        <taxon>Streptophyta</taxon>
        <taxon>Embryophyta</taxon>
        <taxon>Tracheophyta</taxon>
        <taxon>Spermatophyta</taxon>
        <taxon>Magnoliopsida</taxon>
        <taxon>Liliopsida</taxon>
        <taxon>Poales</taxon>
        <taxon>Poaceae</taxon>
        <taxon>PACMAD clade</taxon>
        <taxon>Panicoideae</taxon>
        <taxon>Andropogonodae</taxon>
        <taxon>Paspaleae</taxon>
        <taxon>Paspalinae</taxon>
        <taxon>Paspalum</taxon>
    </lineage>
</organism>
<evidence type="ECO:0000256" key="1">
    <source>
        <dbReference type="SAM" id="MobiDB-lite"/>
    </source>
</evidence>
<name>A0AAQ3UWJ3_PASNO</name>
<dbReference type="Proteomes" id="UP001341281">
    <property type="component" value="Chromosome 10"/>
</dbReference>
<feature type="region of interest" description="Disordered" evidence="1">
    <location>
        <begin position="1"/>
        <end position="96"/>
    </location>
</feature>
<dbReference type="AlphaFoldDB" id="A0AAQ3UWJ3"/>
<proteinExistence type="predicted"/>
<feature type="compositionally biased region" description="Basic and acidic residues" evidence="1">
    <location>
        <begin position="25"/>
        <end position="52"/>
    </location>
</feature>
<keyword evidence="3" id="KW-1185">Reference proteome</keyword>
<protein>
    <submittedName>
        <fullName evidence="2">Uncharacterized protein</fullName>
    </submittedName>
</protein>
<dbReference type="EMBL" id="CP144754">
    <property type="protein sequence ID" value="WVZ97702.1"/>
    <property type="molecule type" value="Genomic_DNA"/>
</dbReference>
<reference evidence="2 3" key="1">
    <citation type="submission" date="2024-02" db="EMBL/GenBank/DDBJ databases">
        <title>High-quality chromosome-scale genome assembly of Pensacola bahiagrass (Paspalum notatum Flugge var. saurae).</title>
        <authorList>
            <person name="Vega J.M."/>
            <person name="Podio M."/>
            <person name="Orjuela J."/>
            <person name="Siena L.A."/>
            <person name="Pessino S.C."/>
            <person name="Combes M.C."/>
            <person name="Mariac C."/>
            <person name="Albertini E."/>
            <person name="Pupilli F."/>
            <person name="Ortiz J.P.A."/>
            <person name="Leblanc O."/>
        </authorList>
    </citation>
    <scope>NUCLEOTIDE SEQUENCE [LARGE SCALE GENOMIC DNA]</scope>
    <source>
        <strain evidence="2">R1</strain>
        <tissue evidence="2">Leaf</tissue>
    </source>
</reference>
<evidence type="ECO:0000313" key="2">
    <source>
        <dbReference type="EMBL" id="WVZ97702.1"/>
    </source>
</evidence>
<gene>
    <name evidence="2" type="ORF">U9M48_043216</name>
</gene>
<evidence type="ECO:0000313" key="3">
    <source>
        <dbReference type="Proteomes" id="UP001341281"/>
    </source>
</evidence>